<comment type="caution">
    <text evidence="2">The sequence shown here is derived from an EMBL/GenBank/DDBJ whole genome shotgun (WGS) entry which is preliminary data.</text>
</comment>
<evidence type="ECO:0000313" key="2">
    <source>
        <dbReference type="EMBL" id="GLQ34958.1"/>
    </source>
</evidence>
<dbReference type="EMBL" id="BSNN01000002">
    <property type="protein sequence ID" value="GLQ34958.1"/>
    <property type="molecule type" value="Genomic_DNA"/>
</dbReference>
<dbReference type="Proteomes" id="UP001156694">
    <property type="component" value="Unassembled WGS sequence"/>
</dbReference>
<proteinExistence type="predicted"/>
<reference evidence="3" key="1">
    <citation type="journal article" date="2019" name="Int. J. Syst. Evol. Microbiol.">
        <title>The Global Catalogue of Microorganisms (GCM) 10K type strain sequencing project: providing services to taxonomists for standard genome sequencing and annotation.</title>
        <authorList>
            <consortium name="The Broad Institute Genomics Platform"/>
            <consortium name="The Broad Institute Genome Sequencing Center for Infectious Disease"/>
            <person name="Wu L."/>
            <person name="Ma J."/>
        </authorList>
    </citation>
    <scope>NUCLEOTIDE SEQUENCE [LARGE SCALE GENOMIC DNA]</scope>
    <source>
        <strain evidence="3">NBRC 110140</strain>
    </source>
</reference>
<name>A0ABQ5VU38_9RHOB</name>
<keyword evidence="1" id="KW-0812">Transmembrane</keyword>
<keyword evidence="1" id="KW-1133">Transmembrane helix</keyword>
<feature type="transmembrane region" description="Helical" evidence="1">
    <location>
        <begin position="106"/>
        <end position="124"/>
    </location>
</feature>
<gene>
    <name evidence="2" type="ORF">GCM10007939_12410</name>
</gene>
<protein>
    <submittedName>
        <fullName evidence="2">Uncharacterized protein</fullName>
    </submittedName>
</protein>
<sequence>MTAIKEFDRLEALGLWKEGPDAQRREVVVSFGDATLVLSDIHNRPLTHWSLAAIQRVESSKSGTLFSVDAEALETLEIEDPLMVSAIGKVRMAIEMSRPHPGRLRWLIGLLVVLAFGAFCFFWLPGGIARYAANILPEAKAVQIGDELLSYIEKNTGATCSNPAGQRALRRFEDRVLQDPSQRVHIAKMGSRPSVHLPGGNIVLNHTLLSQQDSPEVLAGFSLMEYAAAMQNASVIELFTSIGIGETLNFLGNGTISSPALERFADQRLFGALSRPKSEKLQGLFQQANIWPDAFAAQANFAGLSSEGITPQQILTDSDWVALVEICSS</sequence>
<evidence type="ECO:0000256" key="1">
    <source>
        <dbReference type="SAM" id="Phobius"/>
    </source>
</evidence>
<accession>A0ABQ5VU38</accession>
<keyword evidence="1" id="KW-0472">Membrane</keyword>
<dbReference type="RefSeq" id="WP_284377047.1">
    <property type="nucleotide sequence ID" value="NZ_BSNN01000002.1"/>
</dbReference>
<organism evidence="2 3">
    <name type="scientific">Amylibacter marinus</name>
    <dbReference type="NCBI Taxonomy" id="1475483"/>
    <lineage>
        <taxon>Bacteria</taxon>
        <taxon>Pseudomonadati</taxon>
        <taxon>Pseudomonadota</taxon>
        <taxon>Alphaproteobacteria</taxon>
        <taxon>Rhodobacterales</taxon>
        <taxon>Paracoccaceae</taxon>
        <taxon>Amylibacter</taxon>
    </lineage>
</organism>
<evidence type="ECO:0000313" key="3">
    <source>
        <dbReference type="Proteomes" id="UP001156694"/>
    </source>
</evidence>
<keyword evidence="3" id="KW-1185">Reference proteome</keyword>